<name>A0A2R8AWZ9_9RHOB</name>
<dbReference type="RefSeq" id="WP_181389440.1">
    <property type="nucleotide sequence ID" value="NZ_OMOJ01000004.1"/>
</dbReference>
<gene>
    <name evidence="2" type="ORF">PRI8871_02189</name>
</gene>
<dbReference type="AlphaFoldDB" id="A0A2R8AWZ9"/>
<proteinExistence type="predicted"/>
<evidence type="ECO:0000256" key="1">
    <source>
        <dbReference type="SAM" id="Phobius"/>
    </source>
</evidence>
<dbReference type="Proteomes" id="UP000244904">
    <property type="component" value="Unassembled WGS sequence"/>
</dbReference>
<evidence type="ECO:0000313" key="3">
    <source>
        <dbReference type="Proteomes" id="UP000244904"/>
    </source>
</evidence>
<keyword evidence="1" id="KW-0472">Membrane</keyword>
<dbReference type="EMBL" id="OMOJ01000004">
    <property type="protein sequence ID" value="SPF80384.1"/>
    <property type="molecule type" value="Genomic_DNA"/>
</dbReference>
<keyword evidence="3" id="KW-1185">Reference proteome</keyword>
<evidence type="ECO:0000313" key="2">
    <source>
        <dbReference type="EMBL" id="SPF80384.1"/>
    </source>
</evidence>
<reference evidence="3" key="1">
    <citation type="submission" date="2018-03" db="EMBL/GenBank/DDBJ databases">
        <authorList>
            <person name="Rodrigo-Torres L."/>
            <person name="Arahal R. D."/>
            <person name="Lucena T."/>
        </authorList>
    </citation>
    <scope>NUCLEOTIDE SEQUENCE [LARGE SCALE GENOMIC DNA]</scope>
    <source>
        <strain evidence="3">CECT 8871</strain>
    </source>
</reference>
<keyword evidence="1" id="KW-1133">Transmembrane helix</keyword>
<protein>
    <submittedName>
        <fullName evidence="2">Uncharacterized protein</fullName>
    </submittedName>
</protein>
<accession>A0A2R8AWZ9</accession>
<sequence>MGRIIKWLLYLVVLAAIGLVAFAYIGPFFGADFTPPSKEISQPVVLDAN</sequence>
<organism evidence="2 3">
    <name type="scientific">Pseudoprimorskyibacter insulae</name>
    <dbReference type="NCBI Taxonomy" id="1695997"/>
    <lineage>
        <taxon>Bacteria</taxon>
        <taxon>Pseudomonadati</taxon>
        <taxon>Pseudomonadota</taxon>
        <taxon>Alphaproteobacteria</taxon>
        <taxon>Rhodobacterales</taxon>
        <taxon>Paracoccaceae</taxon>
        <taxon>Pseudoprimorskyibacter</taxon>
    </lineage>
</organism>
<keyword evidence="1" id="KW-0812">Transmembrane</keyword>
<feature type="transmembrane region" description="Helical" evidence="1">
    <location>
        <begin position="7"/>
        <end position="29"/>
    </location>
</feature>